<evidence type="ECO:0000259" key="1">
    <source>
        <dbReference type="Pfam" id="PF03235"/>
    </source>
</evidence>
<name>A0ABV3SLL6_9HYPH</name>
<dbReference type="Proteomes" id="UP001556692">
    <property type="component" value="Unassembled WGS sequence"/>
</dbReference>
<feature type="domain" description="GmrSD restriction endonucleases N-terminal" evidence="1">
    <location>
        <begin position="37"/>
        <end position="197"/>
    </location>
</feature>
<dbReference type="Pfam" id="PF03235">
    <property type="entry name" value="GmrSD_N"/>
    <property type="match status" value="1"/>
</dbReference>
<reference evidence="2 3" key="1">
    <citation type="submission" date="2024-05" db="EMBL/GenBank/DDBJ databases">
        <authorList>
            <person name="Jiang F."/>
        </authorList>
    </citation>
    <scope>NUCLEOTIDE SEQUENCE [LARGE SCALE GENOMIC DNA]</scope>
    <source>
        <strain evidence="2 3">LZ166</strain>
    </source>
</reference>
<dbReference type="EMBL" id="JBDPGJ010000004">
    <property type="protein sequence ID" value="MEX0407685.1"/>
    <property type="molecule type" value="Genomic_DNA"/>
</dbReference>
<sequence length="413" mass="46329">MDALIPREDLQAESAPLGGKPTGEVTVSNLRDEIFYSGLRKPDFQRETANWSPQKIADMIASFLGGDLIPAIILWRSGQYTFVIDGAHRISAMLAWIFDDYGDKSRSIEYFDNFIPVEQTDLARKTRDLVNRTVGSSASFQDMARSRKHVPEDKQVMLANFTTNSFVVQWVPQDDAEGAERSFFKINQQPTPVDAIEKKILKGRMMANAIASRAINRGGVGHKYWAHFAPETQTQIESLGKEIHEALYAPPLKDASIRSSDVPVAGRGYSSLPFVFDFVNLVNGVSKGDMKEADDNGNQTLAFLEAIRKRLRLMTTDYAGSLGLHPLVYFYTRGGAFQPVAFLAVAQVVQKLRDRDQFNRFCDVRESLERSDESQRSLYFNREKPRCGAAKPSGNRGLLREGAGGFLGWRTRR</sequence>
<comment type="caution">
    <text evidence="2">The sequence shown here is derived from an EMBL/GenBank/DDBJ whole genome shotgun (WGS) entry which is preliminary data.</text>
</comment>
<organism evidence="2 3">
    <name type="scientific">Aquibium pacificus</name>
    <dbReference type="NCBI Taxonomy" id="3153579"/>
    <lineage>
        <taxon>Bacteria</taxon>
        <taxon>Pseudomonadati</taxon>
        <taxon>Pseudomonadota</taxon>
        <taxon>Alphaproteobacteria</taxon>
        <taxon>Hyphomicrobiales</taxon>
        <taxon>Phyllobacteriaceae</taxon>
        <taxon>Aquibium</taxon>
    </lineage>
</organism>
<keyword evidence="3" id="KW-1185">Reference proteome</keyword>
<dbReference type="InterPro" id="IPR004919">
    <property type="entry name" value="GmrSD_N"/>
</dbReference>
<proteinExistence type="predicted"/>
<evidence type="ECO:0000313" key="2">
    <source>
        <dbReference type="EMBL" id="MEX0407685.1"/>
    </source>
</evidence>
<evidence type="ECO:0000313" key="3">
    <source>
        <dbReference type="Proteomes" id="UP001556692"/>
    </source>
</evidence>
<dbReference type="RefSeq" id="WP_367955557.1">
    <property type="nucleotide sequence ID" value="NZ_JBDPGJ010000004.1"/>
</dbReference>
<accession>A0ABV3SLL6</accession>
<protein>
    <submittedName>
        <fullName evidence="2">DUF262 domain-containing protein</fullName>
    </submittedName>
</protein>
<gene>
    <name evidence="2" type="ORF">ABGN05_18660</name>
</gene>